<protein>
    <recommendedName>
        <fullName evidence="4">Transposase</fullName>
    </recommendedName>
</protein>
<proteinExistence type="predicted"/>
<dbReference type="AlphaFoldDB" id="A0A1G6P354"/>
<feature type="region of interest" description="Disordered" evidence="1">
    <location>
        <begin position="14"/>
        <end position="34"/>
    </location>
</feature>
<accession>A0A1G6P354</accession>
<evidence type="ECO:0000256" key="1">
    <source>
        <dbReference type="SAM" id="MobiDB-lite"/>
    </source>
</evidence>
<sequence>MRLWELLLDTMATIKPKPPMTPAQSRREAGKRAKINQRIRDTQAGCAKKVADLRSKM</sequence>
<reference evidence="2 3" key="1">
    <citation type="submission" date="2016-10" db="EMBL/GenBank/DDBJ databases">
        <authorList>
            <person name="de Groot N.N."/>
        </authorList>
    </citation>
    <scope>NUCLEOTIDE SEQUENCE [LARGE SCALE GENOMIC DNA]</scope>
    <source>
        <strain evidence="2 3">CPCC 100156</strain>
    </source>
</reference>
<dbReference type="EMBL" id="FMZX01000002">
    <property type="protein sequence ID" value="SDC73845.1"/>
    <property type="molecule type" value="Genomic_DNA"/>
</dbReference>
<evidence type="ECO:0008006" key="4">
    <source>
        <dbReference type="Google" id="ProtNLM"/>
    </source>
</evidence>
<keyword evidence="3" id="KW-1185">Reference proteome</keyword>
<gene>
    <name evidence="2" type="ORF">SAMN04487779_1002230</name>
</gene>
<evidence type="ECO:0000313" key="3">
    <source>
        <dbReference type="Proteomes" id="UP000198925"/>
    </source>
</evidence>
<organism evidence="2 3">
    <name type="scientific">Belnapia rosea</name>
    <dbReference type="NCBI Taxonomy" id="938405"/>
    <lineage>
        <taxon>Bacteria</taxon>
        <taxon>Pseudomonadati</taxon>
        <taxon>Pseudomonadota</taxon>
        <taxon>Alphaproteobacteria</taxon>
        <taxon>Acetobacterales</taxon>
        <taxon>Roseomonadaceae</taxon>
        <taxon>Belnapia</taxon>
    </lineage>
</organism>
<name>A0A1G6P354_9PROT</name>
<dbReference type="Proteomes" id="UP000198925">
    <property type="component" value="Unassembled WGS sequence"/>
</dbReference>
<evidence type="ECO:0000313" key="2">
    <source>
        <dbReference type="EMBL" id="SDC73845.1"/>
    </source>
</evidence>